<dbReference type="InterPro" id="IPR041168">
    <property type="entry name" value="LodA_N"/>
</dbReference>
<organism evidence="4 5">
    <name type="scientific">Pseudoalteromonas spongiae</name>
    <dbReference type="NCBI Taxonomy" id="298657"/>
    <lineage>
        <taxon>Bacteria</taxon>
        <taxon>Pseudomonadati</taxon>
        <taxon>Pseudomonadota</taxon>
        <taxon>Gammaproteobacteria</taxon>
        <taxon>Alteromonadales</taxon>
        <taxon>Pseudoalteromonadaceae</taxon>
        <taxon>Pseudoalteromonas</taxon>
    </lineage>
</organism>
<dbReference type="RefSeq" id="WP_336436401.1">
    <property type="nucleotide sequence ID" value="NZ_JBAWKS010000002.1"/>
</dbReference>
<dbReference type="InterPro" id="IPR041173">
    <property type="entry name" value="LodA_C"/>
</dbReference>
<evidence type="ECO:0000256" key="1">
    <source>
        <dbReference type="SAM" id="MobiDB-lite"/>
    </source>
</evidence>
<dbReference type="Pfam" id="PF18417">
    <property type="entry name" value="LodA_C"/>
    <property type="match status" value="1"/>
</dbReference>
<evidence type="ECO:0000313" key="4">
    <source>
        <dbReference type="EMBL" id="MEI4551420.1"/>
    </source>
</evidence>
<proteinExistence type="predicted"/>
<evidence type="ECO:0000259" key="2">
    <source>
        <dbReference type="Pfam" id="PF17990"/>
    </source>
</evidence>
<feature type="compositionally biased region" description="Basic and acidic residues" evidence="1">
    <location>
        <begin position="413"/>
        <end position="424"/>
    </location>
</feature>
<dbReference type="CDD" id="cd14732">
    <property type="entry name" value="LodA"/>
    <property type="match status" value="1"/>
</dbReference>
<dbReference type="InterPro" id="IPR033797">
    <property type="entry name" value="LodA"/>
</dbReference>
<evidence type="ECO:0000259" key="3">
    <source>
        <dbReference type="Pfam" id="PF18417"/>
    </source>
</evidence>
<feature type="domain" description="L-lysine epsilon oxidase C-terminal" evidence="3">
    <location>
        <begin position="432"/>
        <end position="566"/>
    </location>
</feature>
<dbReference type="Proteomes" id="UP001382455">
    <property type="component" value="Unassembled WGS sequence"/>
</dbReference>
<dbReference type="EMBL" id="JBAWKS010000002">
    <property type="protein sequence ID" value="MEI4551420.1"/>
    <property type="molecule type" value="Genomic_DNA"/>
</dbReference>
<protein>
    <submittedName>
        <fullName evidence="4">LodA/GoxA family CTQ-dependent oxidase</fullName>
    </submittedName>
</protein>
<feature type="domain" description="L-Lysine epsilon oxidase N-terminal" evidence="2">
    <location>
        <begin position="7"/>
        <end position="308"/>
    </location>
</feature>
<accession>A0ABU8EWR6</accession>
<dbReference type="Pfam" id="PF17990">
    <property type="entry name" value="LodA_N"/>
    <property type="match status" value="1"/>
</dbReference>
<comment type="caution">
    <text evidence="4">The sequence shown here is derived from an EMBL/GenBank/DDBJ whole genome shotgun (WGS) entry which is preliminary data.</text>
</comment>
<sequence length="715" mass="79835">MSYFRVHPSINFARVGNSEEYYIAPETAAGTIVDKRTGLFGGLPIKPGTNNTPIDEHDFRDSHGNVKRQAARFRIFAYDDEQTTYPSNDAGREINIGDNIGGKVIKDIIWQVHTANKKNNNFTITSIVDGKPQEEGIIAYQNENTPPVRNPKFGDDLNTAVRRQQLVVDPGPRALSVTSDSNTCLNFDKKTPDSFIKEGKIATAAPCYPKSFPDDFFYMFNPLGEISSLGEMRIEENTARLIVTGGFGKASGILGNKSDIDKKCCIPKLNGAIDNDDWFDDTSDGPVTATIVFDDGSFEEAVHGWFVCTDPSYAPQTRNVVSTWDDVYDTWIQHLALAPNIFDNGFNHDHLASFDGDVQPVFHGAFLQQWNTALPEKGIQGHKRMKEIKPSDTPSEKIPSFTSLLRKPSAPGTKDEPNNEDGTRKKMPLALGDAMKSFLSVTETQYFLLMQWYNNKFNATAPSLGEGEQLDKVVLENCLGGRYSPGIDLTFIVRDTHLYKTDWHGKTGPFRINMATLDYSKATQNEPFLQVGYIPLRDSKVEPGDLSKFMSQPWHTDYNSCATHTPDPNPTMPNPNGKGEAIADNTLYWSWPAQRPVTVYPKFLFKYDANTGQGKGVSLYSVRGDEGHGTKTFYPQQQGRFQCYFDFVENWHKVGFVIQGLQINDDSTKQNYGPDYFLEVASQFENKGDGVEVWPQASEPGYKAPDSCGPTQCDK</sequence>
<feature type="region of interest" description="Disordered" evidence="1">
    <location>
        <begin position="383"/>
        <end position="426"/>
    </location>
</feature>
<gene>
    <name evidence="4" type="ORF">WAE96_17220</name>
</gene>
<name>A0ABU8EWR6_9GAMM</name>
<keyword evidence="5" id="KW-1185">Reference proteome</keyword>
<feature type="region of interest" description="Disordered" evidence="1">
    <location>
        <begin position="695"/>
        <end position="715"/>
    </location>
</feature>
<reference evidence="4 5" key="1">
    <citation type="submission" date="2023-12" db="EMBL/GenBank/DDBJ databases">
        <title>Friends and Foes: Symbiotic and Algicidal bacterial influence on Karenia brevis blooms.</title>
        <authorList>
            <person name="Fei C."/>
            <person name="Mohamed A.R."/>
            <person name="Booker A."/>
            <person name="Arshad M."/>
            <person name="Klass S."/>
            <person name="Ahn S."/>
            <person name="Gilbert P.M."/>
            <person name="Heil C.A."/>
            <person name="Martinez J.M."/>
            <person name="Amin S.A."/>
        </authorList>
    </citation>
    <scope>NUCLEOTIDE SEQUENCE [LARGE SCALE GENOMIC DNA]</scope>
    <source>
        <strain evidence="4 5">CE15</strain>
    </source>
</reference>
<evidence type="ECO:0000313" key="5">
    <source>
        <dbReference type="Proteomes" id="UP001382455"/>
    </source>
</evidence>